<dbReference type="Ensembl" id="ENSPTET00000001477.1">
    <property type="protein sequence ID" value="ENSPTEP00000001005.1"/>
    <property type="gene ID" value="ENSPTEG00000001114.1"/>
</dbReference>
<reference evidence="1" key="1">
    <citation type="submission" date="2025-08" db="UniProtKB">
        <authorList>
            <consortium name="Ensembl"/>
        </authorList>
    </citation>
    <scope>IDENTIFICATION</scope>
</reference>
<sequence>MVVILSVTCDYKISFNSSITTKYCVLVWAIILSSAKKLKAIKRILDSRKTHWLPSEFARASVSYSED</sequence>
<reference evidence="1" key="2">
    <citation type="submission" date="2025-09" db="UniProtKB">
        <authorList>
            <consortium name="Ensembl"/>
        </authorList>
    </citation>
    <scope>IDENTIFICATION</scope>
</reference>
<keyword evidence="2" id="KW-1185">Reference proteome</keyword>
<dbReference type="Proteomes" id="UP000694416">
    <property type="component" value="Unplaced"/>
</dbReference>
<name>A0A8C9GGX5_9PRIM</name>
<protein>
    <submittedName>
        <fullName evidence="1">Uncharacterized protein</fullName>
    </submittedName>
</protein>
<dbReference type="AlphaFoldDB" id="A0A8C9GGX5"/>
<organism evidence="1 2">
    <name type="scientific">Piliocolobus tephrosceles</name>
    <name type="common">Ugandan red Colobus</name>
    <dbReference type="NCBI Taxonomy" id="591936"/>
    <lineage>
        <taxon>Eukaryota</taxon>
        <taxon>Metazoa</taxon>
        <taxon>Chordata</taxon>
        <taxon>Craniata</taxon>
        <taxon>Vertebrata</taxon>
        <taxon>Euteleostomi</taxon>
        <taxon>Mammalia</taxon>
        <taxon>Eutheria</taxon>
        <taxon>Euarchontoglires</taxon>
        <taxon>Primates</taxon>
        <taxon>Haplorrhini</taxon>
        <taxon>Catarrhini</taxon>
        <taxon>Cercopithecidae</taxon>
        <taxon>Colobinae</taxon>
        <taxon>Piliocolobus</taxon>
    </lineage>
</organism>
<proteinExistence type="predicted"/>
<evidence type="ECO:0000313" key="1">
    <source>
        <dbReference type="Ensembl" id="ENSPTEP00000001005.1"/>
    </source>
</evidence>
<accession>A0A8C9GGX5</accession>
<evidence type="ECO:0000313" key="2">
    <source>
        <dbReference type="Proteomes" id="UP000694416"/>
    </source>
</evidence>